<dbReference type="CDD" id="cd19944">
    <property type="entry name" value="NirB_Fer2_BFD-like_2"/>
    <property type="match status" value="1"/>
</dbReference>
<accession>A0A433QZA4</accession>
<evidence type="ECO:0008006" key="20">
    <source>
        <dbReference type="Google" id="ProtNLM"/>
    </source>
</evidence>
<dbReference type="Gene3D" id="3.50.50.60">
    <property type="entry name" value="FAD/NAD(P)-binding domain"/>
    <property type="match status" value="2"/>
</dbReference>
<evidence type="ECO:0000256" key="10">
    <source>
        <dbReference type="ARBA" id="ARBA00022827"/>
    </source>
</evidence>
<keyword evidence="11" id="KW-0560">Oxidoreductase</keyword>
<evidence type="ECO:0000256" key="2">
    <source>
        <dbReference type="ARBA" id="ARBA00001966"/>
    </source>
</evidence>
<organism evidence="18 19">
    <name type="scientific">Jimgerdemannia flammicorona</name>
    <dbReference type="NCBI Taxonomy" id="994334"/>
    <lineage>
        <taxon>Eukaryota</taxon>
        <taxon>Fungi</taxon>
        <taxon>Fungi incertae sedis</taxon>
        <taxon>Mucoromycota</taxon>
        <taxon>Mucoromycotina</taxon>
        <taxon>Endogonomycetes</taxon>
        <taxon>Endogonales</taxon>
        <taxon>Endogonaceae</taxon>
        <taxon>Jimgerdemannia</taxon>
    </lineage>
</organism>
<dbReference type="SUPFAM" id="SSF55124">
    <property type="entry name" value="Nitrite/Sulfite reductase N-terminal domain-like"/>
    <property type="match status" value="1"/>
</dbReference>
<evidence type="ECO:0000256" key="6">
    <source>
        <dbReference type="ARBA" id="ARBA00022617"/>
    </source>
</evidence>
<dbReference type="PRINTS" id="PR00368">
    <property type="entry name" value="FADPNR"/>
</dbReference>
<dbReference type="PANTHER" id="PTHR43809:SF1">
    <property type="entry name" value="NITRITE REDUCTASE (NADH) LARGE SUBUNIT"/>
    <property type="match status" value="1"/>
</dbReference>
<dbReference type="InterPro" id="IPR041854">
    <property type="entry name" value="BFD-like_2Fe2S-bd_dom_sf"/>
</dbReference>
<dbReference type="SUPFAM" id="SSF51905">
    <property type="entry name" value="FAD/NAD(P)-binding domain"/>
    <property type="match status" value="1"/>
</dbReference>
<dbReference type="FunFam" id="1.10.10.1100:FF:000002">
    <property type="entry name" value="Nitrite reductase large subunit"/>
    <property type="match status" value="1"/>
</dbReference>
<keyword evidence="14" id="KW-0534">Nitrate assimilation</keyword>
<dbReference type="PANTHER" id="PTHR43809">
    <property type="entry name" value="NITRITE REDUCTASE (NADH) LARGE SUBUNIT"/>
    <property type="match status" value="1"/>
</dbReference>
<comment type="cofactor">
    <cofactor evidence="2">
        <name>[4Fe-4S] cluster</name>
        <dbReference type="ChEBI" id="CHEBI:49883"/>
    </cofactor>
</comment>
<dbReference type="EMBL" id="RBNJ01000215">
    <property type="protein sequence ID" value="RUS35118.1"/>
    <property type="molecule type" value="Genomic_DNA"/>
</dbReference>
<dbReference type="GO" id="GO:0051537">
    <property type="term" value="F:2 iron, 2 sulfur cluster binding"/>
    <property type="evidence" value="ECO:0007669"/>
    <property type="project" value="UniProtKB-KW"/>
</dbReference>
<reference evidence="18 19" key="1">
    <citation type="journal article" date="2018" name="New Phytol.">
        <title>Phylogenomics of Endogonaceae and evolution of mycorrhizas within Mucoromycota.</title>
        <authorList>
            <person name="Chang Y."/>
            <person name="Desiro A."/>
            <person name="Na H."/>
            <person name="Sandor L."/>
            <person name="Lipzen A."/>
            <person name="Clum A."/>
            <person name="Barry K."/>
            <person name="Grigoriev I.V."/>
            <person name="Martin F.M."/>
            <person name="Stajich J.E."/>
            <person name="Smith M.E."/>
            <person name="Bonito G."/>
            <person name="Spatafora J.W."/>
        </authorList>
    </citation>
    <scope>NUCLEOTIDE SEQUENCE [LARGE SCALE GENOMIC DNA]</scope>
    <source>
        <strain evidence="18 19">AD002</strain>
    </source>
</reference>
<comment type="cofactor">
    <cofactor evidence="1">
        <name>siroheme</name>
        <dbReference type="ChEBI" id="CHEBI:60052"/>
    </cofactor>
</comment>
<comment type="similarity">
    <text evidence="5">Belongs to the nitrite and sulfite reductase 4Fe-4S domain family.</text>
</comment>
<dbReference type="GO" id="GO:0016491">
    <property type="term" value="F:oxidoreductase activity"/>
    <property type="evidence" value="ECO:0007669"/>
    <property type="project" value="UniProtKB-KW"/>
</dbReference>
<dbReference type="InterPro" id="IPR036188">
    <property type="entry name" value="FAD/NAD-bd_sf"/>
</dbReference>
<protein>
    <recommendedName>
        <fullName evidence="20">Pyridine nucleotide-disulfide oxidoreductase domain-containing protein 1</fullName>
    </recommendedName>
</protein>
<gene>
    <name evidence="18" type="ORF">BC938DRAFT_475706</name>
</gene>
<evidence type="ECO:0000256" key="7">
    <source>
        <dbReference type="ARBA" id="ARBA00022630"/>
    </source>
</evidence>
<dbReference type="Gene3D" id="1.10.10.1100">
    <property type="entry name" value="BFD-like [2Fe-2S]-binding domain"/>
    <property type="match status" value="1"/>
</dbReference>
<keyword evidence="8" id="KW-0001">2Fe-2S</keyword>
<evidence type="ECO:0000256" key="11">
    <source>
        <dbReference type="ARBA" id="ARBA00023002"/>
    </source>
</evidence>
<sequence length="521" mass="56799">MSQYEFKRCVRLPHTRDLDSIIEYAKRVKTAAVVGGGLLGLKAAKAVLDLGLQVTIFERNPRLIRRQLDDDGALLLSAEIEKLNIQFSLGNAPVEIIPDSNAAVAGLKLEDGTFLEESMVVFAIEIRPYLITKVVTDWGDVARISGIDVHPRGGVQVNDILETSADDVFAVGEIALHHGASSRLLAPKKKFSGGDISSKLKLLGIHVARFGNYFSGPDISQPLVYNDPFGRVYKKNVFSKDGKHLLGGMMVGDMSDYAKLHALRKSKRLLPMPPGELIVGTKGGAVVGADSLPDEGQVCSCNNVTKGTIRKVIREKKLTSVGEVKSRSKTGTGCGGCVPQVTEIFETEMKAMGVTVKNYVCHHFEYSRTKLFEIVKFKKLKTFAEIMQVAGKNGDVIGGEVCKPAMASILASLYNDHVLDHTALQDTNDRFLANIQRGAPNNNLFCCPRVPAGEITPEKLVAIGWDPIHNFVSTSYSSGKITDGQRIDMFGSRKQDLPDIWEKQVRCGFETGGHTASPFVP</sequence>
<keyword evidence="10" id="KW-0274">FAD</keyword>
<dbReference type="CDD" id="cd19943">
    <property type="entry name" value="NirB_Fer2_BFD-like_1"/>
    <property type="match status" value="1"/>
</dbReference>
<evidence type="ECO:0000256" key="9">
    <source>
        <dbReference type="ARBA" id="ARBA00022723"/>
    </source>
</evidence>
<feature type="domain" description="FAD/NAD(P)-binding" evidence="17">
    <location>
        <begin position="19"/>
        <end position="175"/>
    </location>
</feature>
<evidence type="ECO:0000313" key="18">
    <source>
        <dbReference type="EMBL" id="RUS35118.1"/>
    </source>
</evidence>
<dbReference type="GO" id="GO:0042128">
    <property type="term" value="P:nitrate assimilation"/>
    <property type="evidence" value="ECO:0007669"/>
    <property type="project" value="UniProtKB-KW"/>
</dbReference>
<proteinExistence type="inferred from homology"/>
<name>A0A433QZA4_9FUNG</name>
<evidence type="ECO:0000256" key="15">
    <source>
        <dbReference type="ARBA" id="ARBA00034078"/>
    </source>
</evidence>
<evidence type="ECO:0000256" key="14">
    <source>
        <dbReference type="ARBA" id="ARBA00023063"/>
    </source>
</evidence>
<evidence type="ECO:0000259" key="17">
    <source>
        <dbReference type="Pfam" id="PF07992"/>
    </source>
</evidence>
<dbReference type="InterPro" id="IPR036136">
    <property type="entry name" value="Nit/Sulf_reduc_fer-like_dom_sf"/>
</dbReference>
<dbReference type="InterPro" id="IPR052034">
    <property type="entry name" value="NasD-like"/>
</dbReference>
<keyword evidence="19" id="KW-1185">Reference proteome</keyword>
<dbReference type="InterPro" id="IPR023753">
    <property type="entry name" value="FAD/NAD-binding_dom"/>
</dbReference>
<dbReference type="Proteomes" id="UP000274822">
    <property type="component" value="Unassembled WGS sequence"/>
</dbReference>
<dbReference type="InterPro" id="IPR007419">
    <property type="entry name" value="BFD-like_2Fe2S-bd_dom"/>
</dbReference>
<comment type="cofactor">
    <cofactor evidence="3">
        <name>FAD</name>
        <dbReference type="ChEBI" id="CHEBI:57692"/>
    </cofactor>
</comment>
<evidence type="ECO:0000256" key="1">
    <source>
        <dbReference type="ARBA" id="ARBA00001929"/>
    </source>
</evidence>
<evidence type="ECO:0000259" key="16">
    <source>
        <dbReference type="Pfam" id="PF04324"/>
    </source>
</evidence>
<evidence type="ECO:0000313" key="19">
    <source>
        <dbReference type="Proteomes" id="UP000274822"/>
    </source>
</evidence>
<comment type="pathway">
    <text evidence="4">Nitrogen metabolism; nitrate reduction (assimilation).</text>
</comment>
<comment type="caution">
    <text evidence="18">The sequence shown here is derived from an EMBL/GenBank/DDBJ whole genome shotgun (WGS) entry which is preliminary data.</text>
</comment>
<evidence type="ECO:0000256" key="3">
    <source>
        <dbReference type="ARBA" id="ARBA00001974"/>
    </source>
</evidence>
<keyword evidence="13" id="KW-0411">Iron-sulfur</keyword>
<keyword evidence="9" id="KW-0479">Metal-binding</keyword>
<feature type="domain" description="BFD-like [2Fe-2S]-binding" evidence="16">
    <location>
        <begin position="298"/>
        <end position="346"/>
    </location>
</feature>
<comment type="cofactor">
    <cofactor evidence="15">
        <name>[2Fe-2S] cluster</name>
        <dbReference type="ChEBI" id="CHEBI:190135"/>
    </cofactor>
</comment>
<keyword evidence="6" id="KW-0349">Heme</keyword>
<dbReference type="GO" id="GO:0046872">
    <property type="term" value="F:metal ion binding"/>
    <property type="evidence" value="ECO:0007669"/>
    <property type="project" value="UniProtKB-KW"/>
</dbReference>
<dbReference type="Pfam" id="PF07992">
    <property type="entry name" value="Pyr_redox_2"/>
    <property type="match status" value="1"/>
</dbReference>
<keyword evidence="12" id="KW-0408">Iron</keyword>
<evidence type="ECO:0000256" key="13">
    <source>
        <dbReference type="ARBA" id="ARBA00023014"/>
    </source>
</evidence>
<evidence type="ECO:0000256" key="12">
    <source>
        <dbReference type="ARBA" id="ARBA00023004"/>
    </source>
</evidence>
<evidence type="ECO:0000256" key="4">
    <source>
        <dbReference type="ARBA" id="ARBA00005096"/>
    </source>
</evidence>
<dbReference type="Pfam" id="PF04324">
    <property type="entry name" value="Fer2_BFD"/>
    <property type="match status" value="1"/>
</dbReference>
<keyword evidence="7" id="KW-0285">Flavoprotein</keyword>
<dbReference type="AlphaFoldDB" id="A0A433QZA4"/>
<evidence type="ECO:0000256" key="5">
    <source>
        <dbReference type="ARBA" id="ARBA00010429"/>
    </source>
</evidence>
<evidence type="ECO:0000256" key="8">
    <source>
        <dbReference type="ARBA" id="ARBA00022714"/>
    </source>
</evidence>
<dbReference type="PRINTS" id="PR00411">
    <property type="entry name" value="PNDRDTASEI"/>
</dbReference>